<gene>
    <name evidence="1" type="ORF">LZ480_15045</name>
</gene>
<evidence type="ECO:0000313" key="1">
    <source>
        <dbReference type="EMBL" id="MCH7323192.1"/>
    </source>
</evidence>
<accession>A0ABS9UFR9</accession>
<dbReference type="EMBL" id="JAKZFC010000006">
    <property type="protein sequence ID" value="MCH7323192.1"/>
    <property type="molecule type" value="Genomic_DNA"/>
</dbReference>
<keyword evidence="2" id="KW-1185">Reference proteome</keyword>
<reference evidence="1 2" key="1">
    <citation type="submission" date="2022-03" db="EMBL/GenBank/DDBJ databases">
        <authorList>
            <person name="Jo J.-H."/>
            <person name="Im W.-T."/>
        </authorList>
    </citation>
    <scope>NUCLEOTIDE SEQUENCE [LARGE SCALE GENOMIC DNA]</scope>
    <source>
        <strain evidence="1 2">MA9</strain>
    </source>
</reference>
<proteinExistence type="predicted"/>
<evidence type="ECO:0000313" key="2">
    <source>
        <dbReference type="Proteomes" id="UP001316087"/>
    </source>
</evidence>
<sequence length="70" mass="8037">MEHQKKVKIIHETLGFSHNDAEALIEKAREVHTVDEIPLELLKANAKIDSNDFVLNQIPNMIHLDRDGPR</sequence>
<name>A0ABS9UFR9_9BACL</name>
<protein>
    <submittedName>
        <fullName evidence="1">Uncharacterized protein</fullName>
    </submittedName>
</protein>
<dbReference type="Proteomes" id="UP001316087">
    <property type="component" value="Unassembled WGS sequence"/>
</dbReference>
<dbReference type="RefSeq" id="WP_241370364.1">
    <property type="nucleotide sequence ID" value="NZ_JAKZFC010000006.1"/>
</dbReference>
<comment type="caution">
    <text evidence="1">The sequence shown here is derived from an EMBL/GenBank/DDBJ whole genome shotgun (WGS) entry which is preliminary data.</text>
</comment>
<organism evidence="1 2">
    <name type="scientific">Solibacillus palustris</name>
    <dbReference type="NCBI Taxonomy" id="2908203"/>
    <lineage>
        <taxon>Bacteria</taxon>
        <taxon>Bacillati</taxon>
        <taxon>Bacillota</taxon>
        <taxon>Bacilli</taxon>
        <taxon>Bacillales</taxon>
        <taxon>Caryophanaceae</taxon>
        <taxon>Solibacillus</taxon>
    </lineage>
</organism>